<dbReference type="AlphaFoldDB" id="A0A2N3HQG4"/>
<proteinExistence type="predicted"/>
<sequence length="208" mass="22656">MATEIKLNFINESNDQNNSQVVFFQKNIATDYDELAVAWKVIENCATGWQHPFTYPMTMKISAADSWGNEIIEPIVASNGQLFHVFSDPSGDQLTYQGPGASRNEVQLRNDLTNGSIDAKIYKNGKLLAVKTGVSPDQKAVFQFKPTLWVGVVSQIEEGQVMNSAIISDVNTELGLLGVASADIVMSGGGVGKNATKFQFTLENIVYA</sequence>
<evidence type="ECO:0000313" key="1">
    <source>
        <dbReference type="EMBL" id="PKQ60290.1"/>
    </source>
</evidence>
<dbReference type="Proteomes" id="UP000233535">
    <property type="component" value="Unassembled WGS sequence"/>
</dbReference>
<dbReference type="OrthoDB" id="8891769at2"/>
<evidence type="ECO:0008006" key="3">
    <source>
        <dbReference type="Google" id="ProtNLM"/>
    </source>
</evidence>
<comment type="caution">
    <text evidence="1">The sequence shown here is derived from an EMBL/GenBank/DDBJ whole genome shotgun (WGS) entry which is preliminary data.</text>
</comment>
<organism evidence="1 2">
    <name type="scientific">Labilibaculum filiforme</name>
    <dbReference type="NCBI Taxonomy" id="1940526"/>
    <lineage>
        <taxon>Bacteria</taxon>
        <taxon>Pseudomonadati</taxon>
        <taxon>Bacteroidota</taxon>
        <taxon>Bacteroidia</taxon>
        <taxon>Marinilabiliales</taxon>
        <taxon>Marinifilaceae</taxon>
        <taxon>Labilibaculum</taxon>
    </lineage>
</organism>
<protein>
    <recommendedName>
        <fullName evidence="3">Aromatic ring-opening dioxygenase LigA</fullName>
    </recommendedName>
</protein>
<evidence type="ECO:0000313" key="2">
    <source>
        <dbReference type="Proteomes" id="UP000233535"/>
    </source>
</evidence>
<reference evidence="1 2" key="1">
    <citation type="journal article" date="2017" name="Front. Microbiol.">
        <title>Labilibaculum manganireducens gen. nov., sp. nov. and Labilibaculum filiforme sp. nov., Novel Bacteroidetes Isolated from Subsurface Sediments of the Baltic Sea.</title>
        <authorList>
            <person name="Vandieken V."/>
            <person name="Marshall I.P."/>
            <person name="Niemann H."/>
            <person name="Engelen B."/>
            <person name="Cypionka H."/>
        </authorList>
    </citation>
    <scope>NUCLEOTIDE SEQUENCE [LARGE SCALE GENOMIC DNA]</scope>
    <source>
        <strain evidence="1 2">59.16B</strain>
    </source>
</reference>
<name>A0A2N3HQG4_9BACT</name>
<accession>A0A2N3HQG4</accession>
<dbReference type="RefSeq" id="WP_101263537.1">
    <property type="nucleotide sequence ID" value="NZ_MVDD01000030.1"/>
</dbReference>
<keyword evidence="2" id="KW-1185">Reference proteome</keyword>
<gene>
    <name evidence="1" type="ORF">BZG02_20030</name>
</gene>
<dbReference type="EMBL" id="MVDD01000030">
    <property type="protein sequence ID" value="PKQ60290.1"/>
    <property type="molecule type" value="Genomic_DNA"/>
</dbReference>